<feature type="chain" id="PRO_5042197699" description="GOLD domain-containing protein" evidence="11">
    <location>
        <begin position="29"/>
        <end position="215"/>
    </location>
</feature>
<feature type="domain" description="GOLD" evidence="12">
    <location>
        <begin position="36"/>
        <end position="123"/>
    </location>
</feature>
<evidence type="ECO:0000313" key="14">
    <source>
        <dbReference type="Proteomes" id="UP001280121"/>
    </source>
</evidence>
<reference evidence="13" key="1">
    <citation type="journal article" date="2023" name="Plant J.">
        <title>Genome sequences and population genomics provide insights into the demographic history, inbreeding, and mutation load of two 'living fossil' tree species of Dipteronia.</title>
        <authorList>
            <person name="Feng Y."/>
            <person name="Comes H.P."/>
            <person name="Chen J."/>
            <person name="Zhu S."/>
            <person name="Lu R."/>
            <person name="Zhang X."/>
            <person name="Li P."/>
            <person name="Qiu J."/>
            <person name="Olsen K.M."/>
            <person name="Qiu Y."/>
        </authorList>
    </citation>
    <scope>NUCLEOTIDE SEQUENCE</scope>
    <source>
        <strain evidence="13">KIB01</strain>
    </source>
</reference>
<dbReference type="GO" id="GO:0016020">
    <property type="term" value="C:membrane"/>
    <property type="evidence" value="ECO:0007669"/>
    <property type="project" value="UniProtKB-SubCell"/>
</dbReference>
<keyword evidence="4 11" id="KW-0732">Signal</keyword>
<keyword evidence="6" id="KW-0175">Coiled coil</keyword>
<feature type="transmembrane region" description="Helical" evidence="10">
    <location>
        <begin position="180"/>
        <end position="202"/>
    </location>
</feature>
<evidence type="ECO:0000256" key="6">
    <source>
        <dbReference type="ARBA" id="ARBA00023054"/>
    </source>
</evidence>
<dbReference type="Proteomes" id="UP001280121">
    <property type="component" value="Unassembled WGS sequence"/>
</dbReference>
<dbReference type="InterPro" id="IPR036598">
    <property type="entry name" value="GOLD_dom_sf"/>
</dbReference>
<evidence type="ECO:0000256" key="9">
    <source>
        <dbReference type="RuleBase" id="RU003827"/>
    </source>
</evidence>
<evidence type="ECO:0000256" key="7">
    <source>
        <dbReference type="ARBA" id="ARBA00023136"/>
    </source>
</evidence>
<comment type="subcellular location">
    <subcellularLocation>
        <location evidence="8">Endomembrane system</location>
        <topology evidence="8">Single-pass membrane protein</topology>
    </subcellularLocation>
    <subcellularLocation>
        <location evidence="1 9">Membrane</location>
        <topology evidence="1 9">Single-pass type I membrane protein</topology>
    </subcellularLocation>
</comment>
<dbReference type="SMART" id="SM01190">
    <property type="entry name" value="EMP24_GP25L"/>
    <property type="match status" value="1"/>
</dbReference>
<protein>
    <recommendedName>
        <fullName evidence="12">GOLD domain-containing protein</fullName>
    </recommendedName>
</protein>
<dbReference type="Pfam" id="PF01105">
    <property type="entry name" value="EMP24_GP25L"/>
    <property type="match status" value="1"/>
</dbReference>
<evidence type="ECO:0000256" key="8">
    <source>
        <dbReference type="ARBA" id="ARBA00037847"/>
    </source>
</evidence>
<gene>
    <name evidence="13" type="ORF">Ddye_015914</name>
</gene>
<comment type="similarity">
    <text evidence="2 9">Belongs to the EMP24/GP25L family.</text>
</comment>
<evidence type="ECO:0000259" key="12">
    <source>
        <dbReference type="PROSITE" id="PS50866"/>
    </source>
</evidence>
<accession>A0AAD9U5Q2</accession>
<keyword evidence="5 10" id="KW-1133">Transmembrane helix</keyword>
<keyword evidence="7 10" id="KW-0472">Membrane</keyword>
<evidence type="ECO:0000256" key="5">
    <source>
        <dbReference type="ARBA" id="ARBA00022989"/>
    </source>
</evidence>
<name>A0AAD9U5Q2_9ROSI</name>
<evidence type="ECO:0000256" key="4">
    <source>
        <dbReference type="ARBA" id="ARBA00022729"/>
    </source>
</evidence>
<proteinExistence type="inferred from homology"/>
<evidence type="ECO:0000256" key="10">
    <source>
        <dbReference type="SAM" id="Phobius"/>
    </source>
</evidence>
<evidence type="ECO:0000256" key="2">
    <source>
        <dbReference type="ARBA" id="ARBA00007104"/>
    </source>
</evidence>
<organism evidence="13 14">
    <name type="scientific">Dipteronia dyeriana</name>
    <dbReference type="NCBI Taxonomy" id="168575"/>
    <lineage>
        <taxon>Eukaryota</taxon>
        <taxon>Viridiplantae</taxon>
        <taxon>Streptophyta</taxon>
        <taxon>Embryophyta</taxon>
        <taxon>Tracheophyta</taxon>
        <taxon>Spermatophyta</taxon>
        <taxon>Magnoliopsida</taxon>
        <taxon>eudicotyledons</taxon>
        <taxon>Gunneridae</taxon>
        <taxon>Pentapetalae</taxon>
        <taxon>rosids</taxon>
        <taxon>malvids</taxon>
        <taxon>Sapindales</taxon>
        <taxon>Sapindaceae</taxon>
        <taxon>Hippocastanoideae</taxon>
        <taxon>Acereae</taxon>
        <taxon>Dipteronia</taxon>
    </lineage>
</organism>
<dbReference type="EMBL" id="JANJYI010000005">
    <property type="protein sequence ID" value="KAK2648425.1"/>
    <property type="molecule type" value="Genomic_DNA"/>
</dbReference>
<dbReference type="AlphaFoldDB" id="A0AAD9U5Q2"/>
<evidence type="ECO:0000256" key="11">
    <source>
        <dbReference type="SAM" id="SignalP"/>
    </source>
</evidence>
<keyword evidence="3 9" id="KW-0812">Transmembrane</keyword>
<evidence type="ECO:0000256" key="1">
    <source>
        <dbReference type="ARBA" id="ARBA00004479"/>
    </source>
</evidence>
<dbReference type="PANTHER" id="PTHR22811">
    <property type="entry name" value="TRANSMEMBRANE EMP24 DOMAIN-CONTAINING PROTEIN"/>
    <property type="match status" value="1"/>
</dbReference>
<sequence length="215" mass="24432">MHTSMKRKSAEICLILGFFLSFIRHVSTLSITVNDLECVYENVLSEGDTISGNFVVMDHEIFWPTDHPGLEFTVTSSQGNIVHSLKGTSGDQFEFKAPSSGIYQFCFKNPSSTPEAVSFYIHVGHIPNEQDLAKDEHLNPISVKIAKLRAALASVTAEQRYLKARESQHRYMNESTRKRVIFYTFTEYFLLAGASALQVVYIRRLFSKTFAYNRV</sequence>
<keyword evidence="14" id="KW-1185">Reference proteome</keyword>
<evidence type="ECO:0000256" key="3">
    <source>
        <dbReference type="ARBA" id="ARBA00022692"/>
    </source>
</evidence>
<comment type="caution">
    <text evidence="13">The sequence shown here is derived from an EMBL/GenBank/DDBJ whole genome shotgun (WGS) entry which is preliminary data.</text>
</comment>
<feature type="signal peptide" evidence="11">
    <location>
        <begin position="1"/>
        <end position="28"/>
    </location>
</feature>
<dbReference type="InterPro" id="IPR009038">
    <property type="entry name" value="GOLD_dom"/>
</dbReference>
<dbReference type="GO" id="GO:0012505">
    <property type="term" value="C:endomembrane system"/>
    <property type="evidence" value="ECO:0007669"/>
    <property type="project" value="UniProtKB-SubCell"/>
</dbReference>
<dbReference type="SUPFAM" id="SSF101576">
    <property type="entry name" value="Supernatant protein factor (SPF), C-terminal domain"/>
    <property type="match status" value="1"/>
</dbReference>
<dbReference type="PROSITE" id="PS50866">
    <property type="entry name" value="GOLD"/>
    <property type="match status" value="1"/>
</dbReference>
<evidence type="ECO:0000313" key="13">
    <source>
        <dbReference type="EMBL" id="KAK2648425.1"/>
    </source>
</evidence>
<dbReference type="InterPro" id="IPR015720">
    <property type="entry name" value="Emp24-like"/>
</dbReference>